<dbReference type="EMBL" id="MU157900">
    <property type="protein sequence ID" value="KAF9524377.1"/>
    <property type="molecule type" value="Genomic_DNA"/>
</dbReference>
<evidence type="ECO:0000256" key="1">
    <source>
        <dbReference type="SAM" id="MobiDB-lite"/>
    </source>
</evidence>
<keyword evidence="2" id="KW-0472">Membrane</keyword>
<evidence type="ECO:0000256" key="3">
    <source>
        <dbReference type="SAM" id="SignalP"/>
    </source>
</evidence>
<gene>
    <name evidence="4" type="ORF">CPB83DRAFT_861473</name>
</gene>
<reference evidence="4" key="1">
    <citation type="submission" date="2020-11" db="EMBL/GenBank/DDBJ databases">
        <authorList>
            <consortium name="DOE Joint Genome Institute"/>
            <person name="Ahrendt S."/>
            <person name="Riley R."/>
            <person name="Andreopoulos W."/>
            <person name="Labutti K."/>
            <person name="Pangilinan J."/>
            <person name="Ruiz-Duenas F.J."/>
            <person name="Barrasa J.M."/>
            <person name="Sanchez-Garcia M."/>
            <person name="Camarero S."/>
            <person name="Miyauchi S."/>
            <person name="Serrano A."/>
            <person name="Linde D."/>
            <person name="Babiker R."/>
            <person name="Drula E."/>
            <person name="Ayuso-Fernandez I."/>
            <person name="Pacheco R."/>
            <person name="Padilla G."/>
            <person name="Ferreira P."/>
            <person name="Barriuso J."/>
            <person name="Kellner H."/>
            <person name="Castanera R."/>
            <person name="Alfaro M."/>
            <person name="Ramirez L."/>
            <person name="Pisabarro A.G."/>
            <person name="Kuo A."/>
            <person name="Tritt A."/>
            <person name="Lipzen A."/>
            <person name="He G."/>
            <person name="Yan M."/>
            <person name="Ng V."/>
            <person name="Cullen D."/>
            <person name="Martin F."/>
            <person name="Rosso M.-N."/>
            <person name="Henrissat B."/>
            <person name="Hibbett D."/>
            <person name="Martinez A.T."/>
            <person name="Grigoriev I.V."/>
        </authorList>
    </citation>
    <scope>NUCLEOTIDE SEQUENCE</scope>
    <source>
        <strain evidence="4">CBS 506.95</strain>
    </source>
</reference>
<feature type="chain" id="PRO_5040408963" evidence="3">
    <location>
        <begin position="23"/>
        <end position="504"/>
    </location>
</feature>
<organism evidence="4 5">
    <name type="scientific">Crepidotus variabilis</name>
    <dbReference type="NCBI Taxonomy" id="179855"/>
    <lineage>
        <taxon>Eukaryota</taxon>
        <taxon>Fungi</taxon>
        <taxon>Dikarya</taxon>
        <taxon>Basidiomycota</taxon>
        <taxon>Agaricomycotina</taxon>
        <taxon>Agaricomycetes</taxon>
        <taxon>Agaricomycetidae</taxon>
        <taxon>Agaricales</taxon>
        <taxon>Agaricineae</taxon>
        <taxon>Crepidotaceae</taxon>
        <taxon>Crepidotus</taxon>
    </lineage>
</organism>
<feature type="transmembrane region" description="Helical" evidence="2">
    <location>
        <begin position="265"/>
        <end position="287"/>
    </location>
</feature>
<evidence type="ECO:0000313" key="5">
    <source>
        <dbReference type="Proteomes" id="UP000807306"/>
    </source>
</evidence>
<name>A0A9P6E8C7_9AGAR</name>
<protein>
    <submittedName>
        <fullName evidence="4">Uncharacterized protein</fullName>
    </submittedName>
</protein>
<evidence type="ECO:0000256" key="2">
    <source>
        <dbReference type="SAM" id="Phobius"/>
    </source>
</evidence>
<dbReference type="OrthoDB" id="3267813at2759"/>
<sequence>MVTHGFFFVLSVLLLAISKTSAYTWSFQQTPQQCSNLTVSISGKGGQPPYRILIVPAGTWGNPQDDPRRNLEHVFNGNDQKATFELKYPAGSQFVAVVSDASGFASGGTSAAIMVGSSSDSSCFAHPDPYSFYFMMDPTQIVQCGYNRLWLDDSGTSTVQGNPNYLGIIPGGQSFEIPQINVSQYGGFVWQPSLRDSTTLILVAGDARGNGTGGVLPYTVSNGATFDTSCINQNSPSSTPGNPAGSYPTASGEGGGGHIRLNAGVIIAVVLSSVALLVICAMLLWCWQRKLHQRQGLRAVLLDRVDDDDEEERWGRTKKQPYMQEILHHYSPEPFRFPHELPRADDERTALTYSGYEDRTFTSPSNTSSWSLNGATSPSFSSAGASSNGGIYQAVPGGMAYGGDTSGRRKGLPRVSAMAPVNIIQHDDAGPPPPPKQLPVPTTVELPPAYTALKRLQTQTAEVGSSSGGAGHETRASPSSNTEKARIDYHYQVASGSGNANNYF</sequence>
<keyword evidence="2" id="KW-0812">Transmembrane</keyword>
<keyword evidence="3" id="KW-0732">Signal</keyword>
<proteinExistence type="predicted"/>
<feature type="region of interest" description="Disordered" evidence="1">
    <location>
        <begin position="231"/>
        <end position="253"/>
    </location>
</feature>
<feature type="compositionally biased region" description="Polar residues" evidence="1">
    <location>
        <begin position="231"/>
        <end position="241"/>
    </location>
</feature>
<dbReference type="AlphaFoldDB" id="A0A9P6E8C7"/>
<evidence type="ECO:0000313" key="4">
    <source>
        <dbReference type="EMBL" id="KAF9524377.1"/>
    </source>
</evidence>
<keyword evidence="2" id="KW-1133">Transmembrane helix</keyword>
<keyword evidence="5" id="KW-1185">Reference proteome</keyword>
<dbReference type="Proteomes" id="UP000807306">
    <property type="component" value="Unassembled WGS sequence"/>
</dbReference>
<accession>A0A9P6E8C7</accession>
<comment type="caution">
    <text evidence="4">The sequence shown here is derived from an EMBL/GenBank/DDBJ whole genome shotgun (WGS) entry which is preliminary data.</text>
</comment>
<feature type="region of interest" description="Disordered" evidence="1">
    <location>
        <begin position="458"/>
        <end position="484"/>
    </location>
</feature>
<feature type="signal peptide" evidence="3">
    <location>
        <begin position="1"/>
        <end position="22"/>
    </location>
</feature>